<protein>
    <submittedName>
        <fullName evidence="1">Uncharacterized protein</fullName>
    </submittedName>
</protein>
<dbReference type="AlphaFoldDB" id="A0A167L6T8"/>
<evidence type="ECO:0000313" key="1">
    <source>
        <dbReference type="EMBL" id="KZO95389.1"/>
    </source>
</evidence>
<organism evidence="1 2">
    <name type="scientific">Calocera viscosa (strain TUFC12733)</name>
    <dbReference type="NCBI Taxonomy" id="1330018"/>
    <lineage>
        <taxon>Eukaryota</taxon>
        <taxon>Fungi</taxon>
        <taxon>Dikarya</taxon>
        <taxon>Basidiomycota</taxon>
        <taxon>Agaricomycotina</taxon>
        <taxon>Dacrymycetes</taxon>
        <taxon>Dacrymycetales</taxon>
        <taxon>Dacrymycetaceae</taxon>
        <taxon>Calocera</taxon>
    </lineage>
</organism>
<dbReference type="Proteomes" id="UP000076738">
    <property type="component" value="Unassembled WGS sequence"/>
</dbReference>
<evidence type="ECO:0000313" key="2">
    <source>
        <dbReference type="Proteomes" id="UP000076738"/>
    </source>
</evidence>
<gene>
    <name evidence="1" type="ORF">CALVIDRAFT_169599</name>
</gene>
<sequence>MPYATRLHYPFARKEEGSGVPWPPHAFHTIFVSPLSKLSGRMTLPISQSRVATIRSVGPMMSIWRRGVRLRGKVTGTKPSSVEPPLRSARFGHASCARNRKAWSAGGGPGPYVPLRPLPIRSAARISTLHSPLTT</sequence>
<proteinExistence type="predicted"/>
<name>A0A167L6T8_CALVF</name>
<keyword evidence="2" id="KW-1185">Reference proteome</keyword>
<accession>A0A167L6T8</accession>
<dbReference type="EMBL" id="KV417289">
    <property type="protein sequence ID" value="KZO95389.1"/>
    <property type="molecule type" value="Genomic_DNA"/>
</dbReference>
<reference evidence="1 2" key="1">
    <citation type="journal article" date="2016" name="Mol. Biol. Evol.">
        <title>Comparative Genomics of Early-Diverging Mushroom-Forming Fungi Provides Insights into the Origins of Lignocellulose Decay Capabilities.</title>
        <authorList>
            <person name="Nagy L.G."/>
            <person name="Riley R."/>
            <person name="Tritt A."/>
            <person name="Adam C."/>
            <person name="Daum C."/>
            <person name="Floudas D."/>
            <person name="Sun H."/>
            <person name="Yadav J.S."/>
            <person name="Pangilinan J."/>
            <person name="Larsson K.H."/>
            <person name="Matsuura K."/>
            <person name="Barry K."/>
            <person name="Labutti K."/>
            <person name="Kuo R."/>
            <person name="Ohm R.A."/>
            <person name="Bhattacharya S.S."/>
            <person name="Shirouzu T."/>
            <person name="Yoshinaga Y."/>
            <person name="Martin F.M."/>
            <person name="Grigoriev I.V."/>
            <person name="Hibbett D.S."/>
        </authorList>
    </citation>
    <scope>NUCLEOTIDE SEQUENCE [LARGE SCALE GENOMIC DNA]</scope>
    <source>
        <strain evidence="1 2">TUFC12733</strain>
    </source>
</reference>